<dbReference type="GeneID" id="64967573"/>
<dbReference type="EMBL" id="AP024443">
    <property type="protein sequence ID" value="BCS17568.1"/>
    <property type="molecule type" value="Genomic_DNA"/>
</dbReference>
<reference evidence="1" key="1">
    <citation type="submission" date="2021-01" db="EMBL/GenBank/DDBJ databases">
        <authorList>
            <consortium name="Aspergillus puulaauensis MK2 genome sequencing consortium"/>
            <person name="Kazuki M."/>
            <person name="Futagami T."/>
        </authorList>
    </citation>
    <scope>NUCLEOTIDE SEQUENCE</scope>
    <source>
        <strain evidence="1">MK2</strain>
    </source>
</reference>
<organism evidence="1 2">
    <name type="scientific">Aspergillus puulaauensis</name>
    <dbReference type="NCBI Taxonomy" id="1220207"/>
    <lineage>
        <taxon>Eukaryota</taxon>
        <taxon>Fungi</taxon>
        <taxon>Dikarya</taxon>
        <taxon>Ascomycota</taxon>
        <taxon>Pezizomycotina</taxon>
        <taxon>Eurotiomycetes</taxon>
        <taxon>Eurotiomycetidae</taxon>
        <taxon>Eurotiales</taxon>
        <taxon>Aspergillaceae</taxon>
        <taxon>Aspergillus</taxon>
    </lineage>
</organism>
<dbReference type="KEGG" id="apuu:APUU_10396A"/>
<evidence type="ECO:0000313" key="2">
    <source>
        <dbReference type="Proteomes" id="UP000654913"/>
    </source>
</evidence>
<sequence length="114" mass="12697">MRPSAKLKQTLEASVVLREACTRQHLHLLQFRCNSLFELSISPMLALAPFLLLLEEPWDMQPLLCLAPGYQVILVPASVQHLLSRTCNRPRRGARCCLMGTNELSESVGGPSKV</sequence>
<keyword evidence="2" id="KW-1185">Reference proteome</keyword>
<dbReference type="Proteomes" id="UP000654913">
    <property type="component" value="Chromosome 1"/>
</dbReference>
<protein>
    <submittedName>
        <fullName evidence="1">Uncharacterized protein</fullName>
    </submittedName>
</protein>
<reference evidence="1" key="2">
    <citation type="submission" date="2021-02" db="EMBL/GenBank/DDBJ databases">
        <title>Aspergillus puulaauensis MK2 genome sequence.</title>
        <authorList>
            <person name="Futagami T."/>
            <person name="Mori K."/>
            <person name="Kadooka C."/>
            <person name="Tanaka T."/>
        </authorList>
    </citation>
    <scope>NUCLEOTIDE SEQUENCE</scope>
    <source>
        <strain evidence="1">MK2</strain>
    </source>
</reference>
<evidence type="ECO:0000313" key="1">
    <source>
        <dbReference type="EMBL" id="BCS17568.1"/>
    </source>
</evidence>
<gene>
    <name evidence="1" type="ORF">APUU_10396A</name>
</gene>
<dbReference type="AlphaFoldDB" id="A0A7R7XAN1"/>
<accession>A0A7R7XAN1</accession>
<dbReference type="RefSeq" id="XP_041549762.1">
    <property type="nucleotide sequence ID" value="XM_041700329.1"/>
</dbReference>
<name>A0A7R7XAN1_9EURO</name>
<proteinExistence type="predicted"/>